<dbReference type="InterPro" id="IPR036282">
    <property type="entry name" value="Glutathione-S-Trfase_C_sf"/>
</dbReference>
<dbReference type="Gene3D" id="3.40.30.10">
    <property type="entry name" value="Glutaredoxin"/>
    <property type="match status" value="1"/>
</dbReference>
<dbReference type="PANTHER" id="PTHR43968">
    <property type="match status" value="1"/>
</dbReference>
<keyword evidence="3" id="KW-1185">Reference proteome</keyword>
<evidence type="ECO:0000259" key="1">
    <source>
        <dbReference type="PROSITE" id="PS50404"/>
    </source>
</evidence>
<dbReference type="SUPFAM" id="SSF47616">
    <property type="entry name" value="GST C-terminal domain-like"/>
    <property type="match status" value="1"/>
</dbReference>
<accession>A0ABR3FDC5</accession>
<protein>
    <recommendedName>
        <fullName evidence="1">GST N-terminal domain-containing protein</fullName>
    </recommendedName>
</protein>
<proteinExistence type="predicted"/>
<dbReference type="InterPro" id="IPR004045">
    <property type="entry name" value="Glutathione_S-Trfase_N"/>
</dbReference>
<dbReference type="PANTHER" id="PTHR43968:SF6">
    <property type="entry name" value="GLUTATHIONE S-TRANSFERASE OMEGA"/>
    <property type="match status" value="1"/>
</dbReference>
<evidence type="ECO:0000313" key="3">
    <source>
        <dbReference type="Proteomes" id="UP001465976"/>
    </source>
</evidence>
<name>A0ABR3FDC5_9AGAR</name>
<dbReference type="SUPFAM" id="SSF52833">
    <property type="entry name" value="Thioredoxin-like"/>
    <property type="match status" value="1"/>
</dbReference>
<gene>
    <name evidence="2" type="ORF">V5O48_008768</name>
</gene>
<evidence type="ECO:0000313" key="2">
    <source>
        <dbReference type="EMBL" id="KAL0573196.1"/>
    </source>
</evidence>
<dbReference type="EMBL" id="JBAHYK010000531">
    <property type="protein sequence ID" value="KAL0573196.1"/>
    <property type="molecule type" value="Genomic_DNA"/>
</dbReference>
<comment type="caution">
    <text evidence="2">The sequence shown here is derived from an EMBL/GenBank/DDBJ whole genome shotgun (WGS) entry which is preliminary data.</text>
</comment>
<dbReference type="InterPro" id="IPR036249">
    <property type="entry name" value="Thioredoxin-like_sf"/>
</dbReference>
<sequence>MISVYDFGPSTHPETQATGASPFVRIVIYILRYKKIPHEIVTIGWSDIQKVAPEIGAAPTVLKPTPKYTVPFIKDSTTGKVVSDSVVIAEYLDEAYPDTPAVFPANSIVLHKIFNSDLAPRLRGLFHVVRPKMASYYPKEYQDLNPSSLLSPTPEEVAKAFEKAKEEMDKFHQILGGGAPYKKFVMGDKPTFSDFVLVAFIYRIKFLYGGDSNEWKQVQALAGGWVGWEVDQLSKFIAL</sequence>
<dbReference type="Pfam" id="PF13417">
    <property type="entry name" value="GST_N_3"/>
    <property type="match status" value="1"/>
</dbReference>
<dbReference type="Gene3D" id="1.20.1050.10">
    <property type="match status" value="1"/>
</dbReference>
<dbReference type="InterPro" id="IPR050983">
    <property type="entry name" value="GST_Omega/HSP26"/>
</dbReference>
<reference evidence="2 3" key="1">
    <citation type="submission" date="2024-02" db="EMBL/GenBank/DDBJ databases">
        <title>A draft genome for the cacao thread blight pathogen Marasmius crinis-equi.</title>
        <authorList>
            <person name="Cohen S.P."/>
            <person name="Baruah I.K."/>
            <person name="Amoako-Attah I."/>
            <person name="Bukari Y."/>
            <person name="Meinhardt L.W."/>
            <person name="Bailey B.A."/>
        </authorList>
    </citation>
    <scope>NUCLEOTIDE SEQUENCE [LARGE SCALE GENOMIC DNA]</scope>
    <source>
        <strain evidence="2 3">GH-76</strain>
    </source>
</reference>
<organism evidence="2 3">
    <name type="scientific">Marasmius crinis-equi</name>
    <dbReference type="NCBI Taxonomy" id="585013"/>
    <lineage>
        <taxon>Eukaryota</taxon>
        <taxon>Fungi</taxon>
        <taxon>Dikarya</taxon>
        <taxon>Basidiomycota</taxon>
        <taxon>Agaricomycotina</taxon>
        <taxon>Agaricomycetes</taxon>
        <taxon>Agaricomycetidae</taxon>
        <taxon>Agaricales</taxon>
        <taxon>Marasmiineae</taxon>
        <taxon>Marasmiaceae</taxon>
        <taxon>Marasmius</taxon>
    </lineage>
</organism>
<dbReference type="PROSITE" id="PS50404">
    <property type="entry name" value="GST_NTER"/>
    <property type="match status" value="1"/>
</dbReference>
<feature type="domain" description="GST N-terminal" evidence="1">
    <location>
        <begin position="11"/>
        <end position="100"/>
    </location>
</feature>
<dbReference type="Proteomes" id="UP001465976">
    <property type="component" value="Unassembled WGS sequence"/>
</dbReference>
<dbReference type="Pfam" id="PF22041">
    <property type="entry name" value="GST_C_7"/>
    <property type="match status" value="1"/>
</dbReference>
<dbReference type="InterPro" id="IPR054416">
    <property type="entry name" value="GST_UstS-like_C"/>
</dbReference>